<dbReference type="KEGG" id="pshq:F3W81_07195"/>
<keyword evidence="1" id="KW-0808">Transferase</keyword>
<evidence type="ECO:0000313" key="1">
    <source>
        <dbReference type="EMBL" id="QOL80617.1"/>
    </source>
</evidence>
<accession>A0A7L9WLM9</accession>
<evidence type="ECO:0000313" key="2">
    <source>
        <dbReference type="Proteomes" id="UP000594118"/>
    </source>
</evidence>
<reference evidence="1 2" key="1">
    <citation type="submission" date="2019-10" db="EMBL/GenBank/DDBJ databases">
        <title>Pseudopuniceibacterium sp. HQ09 islated from Antarctica.</title>
        <authorList>
            <person name="Liao L."/>
            <person name="Su S."/>
            <person name="Chen B."/>
            <person name="Yu Y."/>
        </authorList>
    </citation>
    <scope>NUCLEOTIDE SEQUENCE [LARGE SCALE GENOMIC DNA]</scope>
    <source>
        <strain evidence="1 2">HQ09</strain>
    </source>
</reference>
<dbReference type="EMBL" id="CP045201">
    <property type="protein sequence ID" value="QOL80617.1"/>
    <property type="molecule type" value="Genomic_DNA"/>
</dbReference>
<proteinExistence type="predicted"/>
<gene>
    <name evidence="1" type="ORF">F3W81_07195</name>
</gene>
<dbReference type="Pfam" id="PF13704">
    <property type="entry name" value="Glyco_tranf_2_4"/>
    <property type="match status" value="1"/>
</dbReference>
<keyword evidence="2" id="KW-1185">Reference proteome</keyword>
<sequence length="584" mass="65667">MDRSSTYGGFDRVVAQMEGRRDPLTFAPGEALPDADLDFAPLKTRRIGDFAETHQKSASTFSYKYLEIKEQFSGQAELLWLHGLLISALRRRSQPPQTAPLFLRMWQEQAPFLLSHLNPRWLVSAVTTFADHGTTEAQRRVGHSLTVLFSTMKLYETERLFSPASPEDPFEGTRKSGPLALQMDPYAIVRGGLDVNMLGRLWQDAAEDDTIRPLAHHLLSLLDSDERTVFRRLRKMRDARQADHAKLQDLFDFSTMEGTPHVAPTPPQAGPPSPETLRWGIVSTVQAPLPQLARFVAYHLSEGAARVHLYLDTPDDAIASFFASDARISVVPCTADYWARHRAGRPDTHQGRQMRNATHAYRRSDLDWLAHIDVDEFILSPSPLSGLLAQVPSETAVLHLRPAEMLAGGHDAPSAFKLTPRFAGTDKAVLHDLYPTFGAHLRGGYVSHLEGKAIARVGIADCRLGVHALLYRGEPASNRVTLRHGWVGHAHVQDWTDFRTRLEFRMQKGSYQKRGTSFGLFDVLEFVTETEGEDGLRQFYDEVCADTPQLRQALERHHMLYTRQLDLDARCRAVFGTLPGEHTE</sequence>
<dbReference type="Proteomes" id="UP000594118">
    <property type="component" value="Chromosome"/>
</dbReference>
<dbReference type="AlphaFoldDB" id="A0A7L9WLM9"/>
<protein>
    <submittedName>
        <fullName evidence="1">Glycosyltransferase family 2 protein</fullName>
    </submittedName>
</protein>
<organism evidence="1 2">
    <name type="scientific">Pseudooceanicola spongiae</name>
    <dbReference type="NCBI Taxonomy" id="2613965"/>
    <lineage>
        <taxon>Bacteria</taxon>
        <taxon>Pseudomonadati</taxon>
        <taxon>Pseudomonadota</taxon>
        <taxon>Alphaproteobacteria</taxon>
        <taxon>Rhodobacterales</taxon>
        <taxon>Paracoccaceae</taxon>
        <taxon>Pseudooceanicola</taxon>
    </lineage>
</organism>
<name>A0A7L9WLM9_9RHOB</name>
<dbReference type="GO" id="GO:0016740">
    <property type="term" value="F:transferase activity"/>
    <property type="evidence" value="ECO:0007669"/>
    <property type="project" value="UniProtKB-KW"/>
</dbReference>
<dbReference type="RefSeq" id="WP_193082936.1">
    <property type="nucleotide sequence ID" value="NZ_CP045201.1"/>
</dbReference>